<feature type="region of interest" description="Disordered" evidence="1">
    <location>
        <begin position="359"/>
        <end position="380"/>
    </location>
</feature>
<evidence type="ECO:0000313" key="2">
    <source>
        <dbReference type="EMBL" id="EOA97599.1"/>
    </source>
</evidence>
<dbReference type="AlphaFoldDB" id="R0L826"/>
<name>R0L826_ANAPL</name>
<accession>R0L826</accession>
<sequence length="380" mass="40567">MPWAGAGAVPVAAAGHVLPIRRGYLGTHSTCPVATPTRWNRRLCPAGDRWRGCAGWQAANSTAPQTGAPTAIKHNRQQTPQSIFWMRDLTLTINHSDNAESAILADPARCRAAPRAALGASRAISGVTCLQLSRTCRVVSAPSQTARPQRAQQHQLPAGFHRWAAEGRGQGWMEQPSARLPADKVAVNLIYLLSHRRIGALRLFLLEIPIHALAGKDWGLCQNTFIPSQDFPEPPCAPLATLVPAEDLTQAPPTPTSPAPHCMENLCLSKSTGFPSQPYAPRSTTAAPGTLLLPPPPLKPPAFAGRRGAAVGRLPAVYMISAQSSPSLSAGSVLPLRRTQLPLYILQGAQVRARPAQDLSFHPTTSSGAAYTHQEPHLDA</sequence>
<protein>
    <submittedName>
        <fullName evidence="2">Uncharacterized protein</fullName>
    </submittedName>
</protein>
<dbReference type="EMBL" id="KB743644">
    <property type="protein sequence ID" value="EOA97599.1"/>
    <property type="molecule type" value="Genomic_DNA"/>
</dbReference>
<reference evidence="3" key="1">
    <citation type="journal article" date="2013" name="Nat. Genet.">
        <title>The duck genome and transcriptome provide insight into an avian influenza virus reservoir species.</title>
        <authorList>
            <person name="Huang Y."/>
            <person name="Li Y."/>
            <person name="Burt D.W."/>
            <person name="Chen H."/>
            <person name="Zhang Y."/>
            <person name="Qian W."/>
            <person name="Kim H."/>
            <person name="Gan S."/>
            <person name="Zhao Y."/>
            <person name="Li J."/>
            <person name="Yi K."/>
            <person name="Feng H."/>
            <person name="Zhu P."/>
            <person name="Li B."/>
            <person name="Liu Q."/>
            <person name="Fairley S."/>
            <person name="Magor K.E."/>
            <person name="Du Z."/>
            <person name="Hu X."/>
            <person name="Goodman L."/>
            <person name="Tafer H."/>
            <person name="Vignal A."/>
            <person name="Lee T."/>
            <person name="Kim K.W."/>
            <person name="Sheng Z."/>
            <person name="An Y."/>
            <person name="Searle S."/>
            <person name="Herrero J."/>
            <person name="Groenen M.A."/>
            <person name="Crooijmans R.P."/>
            <person name="Faraut T."/>
            <person name="Cai Q."/>
            <person name="Webster R.G."/>
            <person name="Aldridge J.R."/>
            <person name="Warren W.C."/>
            <person name="Bartschat S."/>
            <person name="Kehr S."/>
            <person name="Marz M."/>
            <person name="Stadler P.F."/>
            <person name="Smith J."/>
            <person name="Kraus R.H."/>
            <person name="Zhao Y."/>
            <person name="Ren L."/>
            <person name="Fei J."/>
            <person name="Morisson M."/>
            <person name="Kaiser P."/>
            <person name="Griffin D.K."/>
            <person name="Rao M."/>
            <person name="Pitel F."/>
            <person name="Wang J."/>
            <person name="Li N."/>
        </authorList>
    </citation>
    <scope>NUCLEOTIDE SEQUENCE [LARGE SCALE GENOMIC DNA]</scope>
</reference>
<organism evidence="2 3">
    <name type="scientific">Anas platyrhynchos</name>
    <name type="common">Mallard</name>
    <name type="synonym">Anas boschas</name>
    <dbReference type="NCBI Taxonomy" id="8839"/>
    <lineage>
        <taxon>Eukaryota</taxon>
        <taxon>Metazoa</taxon>
        <taxon>Chordata</taxon>
        <taxon>Craniata</taxon>
        <taxon>Vertebrata</taxon>
        <taxon>Euteleostomi</taxon>
        <taxon>Archelosauria</taxon>
        <taxon>Archosauria</taxon>
        <taxon>Dinosauria</taxon>
        <taxon>Saurischia</taxon>
        <taxon>Theropoda</taxon>
        <taxon>Coelurosauria</taxon>
        <taxon>Aves</taxon>
        <taxon>Neognathae</taxon>
        <taxon>Galloanserae</taxon>
        <taxon>Anseriformes</taxon>
        <taxon>Anatidae</taxon>
        <taxon>Anatinae</taxon>
        <taxon>Anas</taxon>
    </lineage>
</organism>
<evidence type="ECO:0000256" key="1">
    <source>
        <dbReference type="SAM" id="MobiDB-lite"/>
    </source>
</evidence>
<keyword evidence="3" id="KW-1185">Reference proteome</keyword>
<evidence type="ECO:0000313" key="3">
    <source>
        <dbReference type="Proteomes" id="UP000296049"/>
    </source>
</evidence>
<proteinExistence type="predicted"/>
<dbReference type="Proteomes" id="UP000296049">
    <property type="component" value="Unassembled WGS sequence"/>
</dbReference>
<gene>
    <name evidence="2" type="ORF">Anapl_03188</name>
</gene>